<dbReference type="PROSITE" id="PS50801">
    <property type="entry name" value="STAS"/>
    <property type="match status" value="1"/>
</dbReference>
<dbReference type="AlphaFoldDB" id="A0AB39XXB2"/>
<dbReference type="InterPro" id="IPR036513">
    <property type="entry name" value="STAS_dom_sf"/>
</dbReference>
<evidence type="ECO:0000313" key="3">
    <source>
        <dbReference type="EMBL" id="XDV61823.1"/>
    </source>
</evidence>
<dbReference type="Pfam" id="PF13466">
    <property type="entry name" value="STAS_2"/>
    <property type="match status" value="1"/>
</dbReference>
<gene>
    <name evidence="3" type="ORF">AB5J51_02135</name>
</gene>
<evidence type="ECO:0000259" key="2">
    <source>
        <dbReference type="PROSITE" id="PS50801"/>
    </source>
</evidence>
<dbReference type="EMBL" id="CP165727">
    <property type="protein sequence ID" value="XDV61823.1"/>
    <property type="molecule type" value="Genomic_DNA"/>
</dbReference>
<feature type="region of interest" description="Disordered" evidence="1">
    <location>
        <begin position="66"/>
        <end position="124"/>
    </location>
</feature>
<reference evidence="3" key="1">
    <citation type="submission" date="2024-08" db="EMBL/GenBank/DDBJ databases">
        <authorList>
            <person name="Yu S.T."/>
        </authorList>
    </citation>
    <scope>NUCLEOTIDE SEQUENCE</scope>
    <source>
        <strain evidence="3">R33</strain>
    </source>
</reference>
<organism evidence="3">
    <name type="scientific">Streptomyces sp. R33</name>
    <dbReference type="NCBI Taxonomy" id="3238629"/>
    <lineage>
        <taxon>Bacteria</taxon>
        <taxon>Bacillati</taxon>
        <taxon>Actinomycetota</taxon>
        <taxon>Actinomycetes</taxon>
        <taxon>Kitasatosporales</taxon>
        <taxon>Streptomycetaceae</taxon>
        <taxon>Streptomyces</taxon>
    </lineage>
</organism>
<dbReference type="Pfam" id="PF17196">
    <property type="entry name" value="DUF5133"/>
    <property type="match status" value="1"/>
</dbReference>
<dbReference type="InterPro" id="IPR033457">
    <property type="entry name" value="DUF5133"/>
</dbReference>
<feature type="compositionally biased region" description="Basic and acidic residues" evidence="1">
    <location>
        <begin position="77"/>
        <end position="103"/>
    </location>
</feature>
<dbReference type="SUPFAM" id="SSF52091">
    <property type="entry name" value="SpoIIaa-like"/>
    <property type="match status" value="1"/>
</dbReference>
<proteinExistence type="predicted"/>
<feature type="domain" description="STAS" evidence="2">
    <location>
        <begin position="1"/>
        <end position="62"/>
    </location>
</feature>
<accession>A0AB39XXB2</accession>
<sequence length="268" mass="28603">MPTILAPTSHRGTLLLDMQQVAFCDCACLNALLAIRDTARRAGRRLRITVASRPVERLLELTDTTPFLACPPPAKAGDPRDRAPSRPDRVRPKAGDPRERVPSPDRPAGRPQTLRPADTGVPPEQALGWAVGTLMVTTPDPARVAERILTAAAARSGLSAAVLADVMLAASRGLHAPAHAERALRQAVQAARTPHTAITTPGPPLRPLEADAELALGRFYDACLHLTTAPTDPTARQAFEDTLFTLCIPMSQPNASNAVHEALKYTEG</sequence>
<dbReference type="InterPro" id="IPR002645">
    <property type="entry name" value="STAS_dom"/>
</dbReference>
<protein>
    <submittedName>
        <fullName evidence="3">STAS domain-containing protein</fullName>
    </submittedName>
</protein>
<dbReference type="RefSeq" id="WP_369776556.1">
    <property type="nucleotide sequence ID" value="NZ_CP165727.1"/>
</dbReference>
<dbReference type="CDD" id="cd07043">
    <property type="entry name" value="STAS_anti-anti-sigma_factors"/>
    <property type="match status" value="1"/>
</dbReference>
<evidence type="ECO:0000256" key="1">
    <source>
        <dbReference type="SAM" id="MobiDB-lite"/>
    </source>
</evidence>
<dbReference type="Gene3D" id="3.30.750.24">
    <property type="entry name" value="STAS domain"/>
    <property type="match status" value="1"/>
</dbReference>
<name>A0AB39XXB2_9ACTN</name>
<dbReference type="InterPro" id="IPR058548">
    <property type="entry name" value="MlaB-like_STAS"/>
</dbReference>